<proteinExistence type="inferred from homology"/>
<dbReference type="OrthoDB" id="5876545at2759"/>
<evidence type="ECO:0000256" key="8">
    <source>
        <dbReference type="ARBA" id="ARBA00049244"/>
    </source>
</evidence>
<keyword evidence="7" id="KW-0238">DNA-binding</keyword>
<dbReference type="InterPro" id="IPR004868">
    <property type="entry name" value="DNA-dir_DNA_pol_B_mt/vir"/>
</dbReference>
<evidence type="ECO:0000256" key="6">
    <source>
        <dbReference type="ARBA" id="ARBA00022932"/>
    </source>
</evidence>
<dbReference type="GO" id="GO:0042575">
    <property type="term" value="C:DNA polymerase complex"/>
    <property type="evidence" value="ECO:0007669"/>
    <property type="project" value="UniProtKB-ARBA"/>
</dbReference>
<accession>A0A2A6CNK0</accession>
<dbReference type="SUPFAM" id="SSF53098">
    <property type="entry name" value="Ribonuclease H-like"/>
    <property type="match status" value="1"/>
</dbReference>
<keyword evidence="10" id="KW-1185">Reference proteome</keyword>
<accession>A0A8R1YBQ9</accession>
<protein>
    <recommendedName>
        <fullName evidence="2">DNA-directed DNA polymerase</fullName>
        <ecNumber evidence="2">2.7.7.7</ecNumber>
    </recommendedName>
</protein>
<dbReference type="AlphaFoldDB" id="A0A2A6CNK0"/>
<evidence type="ECO:0000256" key="7">
    <source>
        <dbReference type="ARBA" id="ARBA00023125"/>
    </source>
</evidence>
<dbReference type="Proteomes" id="UP000005239">
    <property type="component" value="Unassembled WGS sequence"/>
</dbReference>
<reference evidence="10" key="1">
    <citation type="journal article" date="2008" name="Nat. Genet.">
        <title>The Pristionchus pacificus genome provides a unique perspective on nematode lifestyle and parasitism.</title>
        <authorList>
            <person name="Dieterich C."/>
            <person name="Clifton S.W."/>
            <person name="Schuster L.N."/>
            <person name="Chinwalla A."/>
            <person name="Delehaunty K."/>
            <person name="Dinkelacker I."/>
            <person name="Fulton L."/>
            <person name="Fulton R."/>
            <person name="Godfrey J."/>
            <person name="Minx P."/>
            <person name="Mitreva M."/>
            <person name="Roeseler W."/>
            <person name="Tian H."/>
            <person name="Witte H."/>
            <person name="Yang S.P."/>
            <person name="Wilson R.K."/>
            <person name="Sommer R.J."/>
        </authorList>
    </citation>
    <scope>NUCLEOTIDE SEQUENCE [LARGE SCALE GENOMIC DNA]</scope>
    <source>
        <strain evidence="10">PS312</strain>
    </source>
</reference>
<comment type="similarity">
    <text evidence="1">Belongs to the DNA polymerase type-B family.</text>
</comment>
<keyword evidence="4" id="KW-0548">Nucleotidyltransferase</keyword>
<dbReference type="InterPro" id="IPR012337">
    <property type="entry name" value="RNaseH-like_sf"/>
</dbReference>
<gene>
    <name evidence="9" type="primary">WBGene00099316</name>
</gene>
<evidence type="ECO:0000256" key="1">
    <source>
        <dbReference type="ARBA" id="ARBA00005755"/>
    </source>
</evidence>
<evidence type="ECO:0000313" key="9">
    <source>
        <dbReference type="EnsemblMetazoa" id="PPA09762.1"/>
    </source>
</evidence>
<sequence length="1219" mass="139165">MRCCLILLLIVIESAQGSNMITFVNNCSGQVQVVRQSSGANAGPTAVQQAVLAPGQTSTADFSHADNVFTNGFDGRTKAHIYTNVMAIELYRISVATGFDTPMQLESDQIGAPVLTCGSAGCGKTLVIVDKYSLLRAIVFAKAKADLQFFKLKYKGIDTQSIDNDDKASIKKYTNLCEKLQRNRNDCQRKDVNIFAKEMRITFKDSYDLEDLEEVHGRHYYRIHLFQVTGDKCTHLWSGATPSQRNIIIIKNNGQFDVPKNMHLLLKRSYFCCNCLEICRHKHSHRCESTCRLCGISNLICNVVDDNFSKQCDNCNIVFTSMQCFERHRKKSNNGGSRCNIVQFCKLCSRFFNTKNFAPGETHVCGASEFCKKCCRHVEPLKTHACYTRMPSEAAKTKYKEKEKTVKVIAFDLECSQSTEIEDGTFKFLEDHQVVCAVAKKACYECFEARRFNKNVDCVKCGRNKIVFSYCNTDNASEDFINWLFLPEHDGSYVFAHYGGRYDYLLIIQTLLKMKIKPDVIMNGKRLIAGTVTHNNCTLYLRDSYNLIPLALGNFKKAFGLKSCDDKGEFPFQLIQEKYYHSTFNGLPPIRYYGIDGKSEEKREDFLKWYNSYDPNDYVFDFDDELLTYCEKDVDLLLMGLIEYRHAMIKLTTWDPIPAVCTLPAFTSFILRCDHIKPGQLCNFPDNGFSFNRQQSPIAIKWIKWQMEKTGEHIQHVENGGDFGTETRDSFGTLHEMAMDRLKKLSQVYTVISAWEFDVKKELARNKEMRDFFNNCESSRLVLRTSMQGGRTEAHARLAKSTNDKKLVYFDVNSLYPTVMSTCDLPVSPAEVKRDGFPPVPSREFNFTGLGHVRILPPRHLRYPLLGIKMNNTLLFCLCRLCGSQKSSATCNHTDDQRSIVGTWTHREIQKALSLGYVILAYYEIWIFKKFSNTIFKDYIKTFYTVKISSSGWPKWVKTPEDKKKCLQNYKDTMGIELTEDQIQDNPSLRSVSKMLLNTSWGKFAQNPNVNQTLFCDADEMGEILFTKMDQLSTFHKVTRGLYIVSLAMNDEEVHSCSFGNVPLACYITSEARMILYSMLEASNGSALYNDTDSIIALIPLDPNLNPFKFMLGDGLGKLTDETPGKLIRRIVLGGAKQYAMELVDEKTGKKSYVIKIRGLTLDHAAKKIITFKKFKSLIKRGTFVETRRINLKRKAMGIKTVQEKKVYKKVSIGQSYEH</sequence>
<dbReference type="GO" id="GO:0000166">
    <property type="term" value="F:nucleotide binding"/>
    <property type="evidence" value="ECO:0007669"/>
    <property type="project" value="InterPro"/>
</dbReference>
<evidence type="ECO:0000256" key="3">
    <source>
        <dbReference type="ARBA" id="ARBA00022679"/>
    </source>
</evidence>
<dbReference type="PRINTS" id="PR00106">
    <property type="entry name" value="DNAPOLB"/>
</dbReference>
<dbReference type="InterPro" id="IPR036397">
    <property type="entry name" value="RNaseH_sf"/>
</dbReference>
<dbReference type="SUPFAM" id="SSF56672">
    <property type="entry name" value="DNA/RNA polymerases"/>
    <property type="match status" value="1"/>
</dbReference>
<evidence type="ECO:0000256" key="4">
    <source>
        <dbReference type="ARBA" id="ARBA00022695"/>
    </source>
</evidence>
<dbReference type="InterPro" id="IPR023211">
    <property type="entry name" value="DNA_pol_palm_dom_sf"/>
</dbReference>
<dbReference type="PANTHER" id="PTHR33568:SF3">
    <property type="entry name" value="DNA-DIRECTED DNA POLYMERASE"/>
    <property type="match status" value="1"/>
</dbReference>
<evidence type="ECO:0000313" key="10">
    <source>
        <dbReference type="Proteomes" id="UP000005239"/>
    </source>
</evidence>
<dbReference type="EC" id="2.7.7.7" evidence="2"/>
<reference evidence="9" key="2">
    <citation type="submission" date="2022-06" db="UniProtKB">
        <authorList>
            <consortium name="EnsemblMetazoa"/>
        </authorList>
    </citation>
    <scope>IDENTIFICATION</scope>
    <source>
        <strain evidence="9">PS312</strain>
    </source>
</reference>
<dbReference type="GO" id="GO:0003887">
    <property type="term" value="F:DNA-directed DNA polymerase activity"/>
    <property type="evidence" value="ECO:0007669"/>
    <property type="project" value="UniProtKB-KW"/>
</dbReference>
<dbReference type="Gene3D" id="3.90.1600.10">
    <property type="entry name" value="Palm domain of DNA polymerase"/>
    <property type="match status" value="2"/>
</dbReference>
<organism evidence="9 10">
    <name type="scientific">Pristionchus pacificus</name>
    <name type="common">Parasitic nematode worm</name>
    <dbReference type="NCBI Taxonomy" id="54126"/>
    <lineage>
        <taxon>Eukaryota</taxon>
        <taxon>Metazoa</taxon>
        <taxon>Ecdysozoa</taxon>
        <taxon>Nematoda</taxon>
        <taxon>Chromadorea</taxon>
        <taxon>Rhabditida</taxon>
        <taxon>Rhabditina</taxon>
        <taxon>Diplogasteromorpha</taxon>
        <taxon>Diplogasteroidea</taxon>
        <taxon>Neodiplogasteridae</taxon>
        <taxon>Pristionchus</taxon>
    </lineage>
</organism>
<dbReference type="InterPro" id="IPR043502">
    <property type="entry name" value="DNA/RNA_pol_sf"/>
</dbReference>
<dbReference type="GO" id="GO:0003677">
    <property type="term" value="F:DNA binding"/>
    <property type="evidence" value="ECO:0007669"/>
    <property type="project" value="UniProtKB-KW"/>
</dbReference>
<dbReference type="EnsemblMetazoa" id="PPA09762.1">
    <property type="protein sequence ID" value="PPA09762.1"/>
    <property type="gene ID" value="WBGene00099316"/>
</dbReference>
<keyword evidence="3" id="KW-0808">Transferase</keyword>
<dbReference type="GO" id="GO:0006260">
    <property type="term" value="P:DNA replication"/>
    <property type="evidence" value="ECO:0007669"/>
    <property type="project" value="UniProtKB-KW"/>
</dbReference>
<name>A0A2A6CNK0_PRIPA</name>
<keyword evidence="5" id="KW-0235">DNA replication</keyword>
<evidence type="ECO:0000256" key="2">
    <source>
        <dbReference type="ARBA" id="ARBA00012417"/>
    </source>
</evidence>
<dbReference type="PANTHER" id="PTHR33568">
    <property type="entry name" value="DNA POLYMERASE"/>
    <property type="match status" value="1"/>
</dbReference>
<dbReference type="InterPro" id="IPR006172">
    <property type="entry name" value="DNA-dir_DNA_pol_B"/>
</dbReference>
<dbReference type="Gene3D" id="3.30.420.10">
    <property type="entry name" value="Ribonuclease H-like superfamily/Ribonuclease H"/>
    <property type="match status" value="1"/>
</dbReference>
<comment type="catalytic activity">
    <reaction evidence="8">
        <text>DNA(n) + a 2'-deoxyribonucleoside 5'-triphosphate = DNA(n+1) + diphosphate</text>
        <dbReference type="Rhea" id="RHEA:22508"/>
        <dbReference type="Rhea" id="RHEA-COMP:17339"/>
        <dbReference type="Rhea" id="RHEA-COMP:17340"/>
        <dbReference type="ChEBI" id="CHEBI:33019"/>
        <dbReference type="ChEBI" id="CHEBI:61560"/>
        <dbReference type="ChEBI" id="CHEBI:173112"/>
        <dbReference type="EC" id="2.7.7.7"/>
    </reaction>
</comment>
<dbReference type="Pfam" id="PF03175">
    <property type="entry name" value="DNA_pol_B_2"/>
    <property type="match status" value="3"/>
</dbReference>
<evidence type="ECO:0000256" key="5">
    <source>
        <dbReference type="ARBA" id="ARBA00022705"/>
    </source>
</evidence>
<keyword evidence="6" id="KW-0239">DNA-directed DNA polymerase</keyword>